<dbReference type="RefSeq" id="WP_211292249.1">
    <property type="nucleotide sequence ID" value="NZ_JAUSTO010000006.1"/>
</dbReference>
<accession>A0AAE4AK42</accession>
<gene>
    <name evidence="8" type="ORF">J2S20_001190</name>
</gene>
<reference evidence="8" key="1">
    <citation type="submission" date="2023-07" db="EMBL/GenBank/DDBJ databases">
        <title>Genomic Encyclopedia of Type Strains, Phase IV (KMG-IV): sequencing the most valuable type-strain genomes for metagenomic binning, comparative biology and taxonomic classification.</title>
        <authorList>
            <person name="Goeker M."/>
        </authorList>
    </citation>
    <scope>NUCLEOTIDE SEQUENCE</scope>
    <source>
        <strain evidence="8">DSM 19659</strain>
    </source>
</reference>
<evidence type="ECO:0000256" key="1">
    <source>
        <dbReference type="ARBA" id="ARBA00004651"/>
    </source>
</evidence>
<evidence type="ECO:0000256" key="2">
    <source>
        <dbReference type="ARBA" id="ARBA00005262"/>
    </source>
</evidence>
<name>A0AAE4AK42_9FIRM</name>
<organism evidence="8 9">
    <name type="scientific">Moryella indoligenes</name>
    <dbReference type="NCBI Taxonomy" id="371674"/>
    <lineage>
        <taxon>Bacteria</taxon>
        <taxon>Bacillati</taxon>
        <taxon>Bacillota</taxon>
        <taxon>Clostridia</taxon>
        <taxon>Lachnospirales</taxon>
        <taxon>Lachnospiraceae</taxon>
        <taxon>Moryella</taxon>
    </lineage>
</organism>
<comment type="caution">
    <text evidence="8">The sequence shown here is derived from an EMBL/GenBank/DDBJ whole genome shotgun (WGS) entry which is preliminary data.</text>
</comment>
<proteinExistence type="inferred from homology"/>
<protein>
    <submittedName>
        <fullName evidence="8">Chromate transporter</fullName>
    </submittedName>
</protein>
<dbReference type="InterPro" id="IPR003370">
    <property type="entry name" value="Chromate_transpt"/>
</dbReference>
<dbReference type="GO" id="GO:0015109">
    <property type="term" value="F:chromate transmembrane transporter activity"/>
    <property type="evidence" value="ECO:0007669"/>
    <property type="project" value="InterPro"/>
</dbReference>
<comment type="subcellular location">
    <subcellularLocation>
        <location evidence="1">Cell membrane</location>
        <topology evidence="1">Multi-pass membrane protein</topology>
    </subcellularLocation>
</comment>
<evidence type="ECO:0000256" key="5">
    <source>
        <dbReference type="ARBA" id="ARBA00022989"/>
    </source>
</evidence>
<keyword evidence="9" id="KW-1185">Reference proteome</keyword>
<dbReference type="GO" id="GO:0005886">
    <property type="term" value="C:plasma membrane"/>
    <property type="evidence" value="ECO:0007669"/>
    <property type="project" value="UniProtKB-SubCell"/>
</dbReference>
<feature type="transmembrane region" description="Helical" evidence="7">
    <location>
        <begin position="76"/>
        <end position="98"/>
    </location>
</feature>
<evidence type="ECO:0000256" key="6">
    <source>
        <dbReference type="ARBA" id="ARBA00023136"/>
    </source>
</evidence>
<feature type="transmembrane region" description="Helical" evidence="7">
    <location>
        <begin position="172"/>
        <end position="189"/>
    </location>
</feature>
<dbReference type="Pfam" id="PF02417">
    <property type="entry name" value="Chromate_transp"/>
    <property type="match status" value="1"/>
</dbReference>
<keyword evidence="5 7" id="KW-1133">Transmembrane helix</keyword>
<dbReference type="InterPro" id="IPR052518">
    <property type="entry name" value="CHR_Transporter"/>
</dbReference>
<dbReference type="AlphaFoldDB" id="A0AAE4AK42"/>
<feature type="transmembrane region" description="Helical" evidence="7">
    <location>
        <begin position="146"/>
        <end position="165"/>
    </location>
</feature>
<evidence type="ECO:0000256" key="4">
    <source>
        <dbReference type="ARBA" id="ARBA00022692"/>
    </source>
</evidence>
<evidence type="ECO:0000313" key="8">
    <source>
        <dbReference type="EMBL" id="MDQ0152498.1"/>
    </source>
</evidence>
<dbReference type="Proteomes" id="UP001241537">
    <property type="component" value="Unassembled WGS sequence"/>
</dbReference>
<evidence type="ECO:0000256" key="3">
    <source>
        <dbReference type="ARBA" id="ARBA00022475"/>
    </source>
</evidence>
<dbReference type="PANTHER" id="PTHR43663">
    <property type="entry name" value="CHROMATE TRANSPORT PROTEIN-RELATED"/>
    <property type="match status" value="1"/>
</dbReference>
<feature type="transmembrane region" description="Helical" evidence="7">
    <location>
        <begin position="7"/>
        <end position="30"/>
    </location>
</feature>
<keyword evidence="4 7" id="KW-0812">Transmembrane</keyword>
<keyword evidence="6 7" id="KW-0472">Membrane</keyword>
<keyword evidence="3" id="KW-1003">Cell membrane</keyword>
<feature type="transmembrane region" description="Helical" evidence="7">
    <location>
        <begin position="110"/>
        <end position="134"/>
    </location>
</feature>
<dbReference type="PANTHER" id="PTHR43663:SF1">
    <property type="entry name" value="CHROMATE TRANSPORTER"/>
    <property type="match status" value="1"/>
</dbReference>
<evidence type="ECO:0000313" key="9">
    <source>
        <dbReference type="Proteomes" id="UP001241537"/>
    </source>
</evidence>
<evidence type="ECO:0000256" key="7">
    <source>
        <dbReference type="SAM" id="Phobius"/>
    </source>
</evidence>
<sequence>MMLYLRLFFEFFKAGLFAVGGGLATLPFLYNISDATGWYTHMDLADMVAVSESTPGPMGVNMATYVGFTTGGGPGAVTATLGLITPSVIVIIIVAQFLKRFSENRYVKGVFYGLRPASVGLIAAACFLVGKLALLDVEAYKKTLSLLSLIHWKAVLLAALLYVAMKKIQLHPIFFLAASAVIGVVFHFATGQ</sequence>
<comment type="similarity">
    <text evidence="2">Belongs to the chromate ion transporter (CHR) (TC 2.A.51) family.</text>
</comment>
<dbReference type="EMBL" id="JAUSTO010000006">
    <property type="protein sequence ID" value="MDQ0152498.1"/>
    <property type="molecule type" value="Genomic_DNA"/>
</dbReference>